<dbReference type="CDD" id="cd00564">
    <property type="entry name" value="TMP_TenI"/>
    <property type="match status" value="1"/>
</dbReference>
<comment type="cofactor">
    <cofactor evidence="9">
        <name>Mg(2+)</name>
        <dbReference type="ChEBI" id="CHEBI:18420"/>
    </cofactor>
    <text evidence="9">Binds 1 Mg(2+) ion per subunit.</text>
</comment>
<feature type="binding site" evidence="9">
    <location>
        <begin position="185"/>
        <end position="186"/>
    </location>
    <ligand>
        <name>2-[(2R,5Z)-2-carboxy-4-methylthiazol-5(2H)-ylidene]ethyl phosphate</name>
        <dbReference type="ChEBI" id="CHEBI:62899"/>
    </ligand>
</feature>
<comment type="caution">
    <text evidence="13">The sequence shown here is derived from an EMBL/GenBank/DDBJ whole genome shotgun (WGS) entry which is preliminary data.</text>
</comment>
<dbReference type="PANTHER" id="PTHR20857:SF23">
    <property type="entry name" value="THIAMINE BIOSYNTHETIC BIFUNCTIONAL ENZYME"/>
    <property type="match status" value="1"/>
</dbReference>
<evidence type="ECO:0000256" key="4">
    <source>
        <dbReference type="ARBA" id="ARBA00022842"/>
    </source>
</evidence>
<keyword evidence="5 9" id="KW-0784">Thiamine biosynthesis</keyword>
<protein>
    <recommendedName>
        <fullName evidence="9">Thiamine-phosphate synthase</fullName>
        <shortName evidence="9">TP synthase</shortName>
        <shortName evidence="9">TPS</shortName>
        <ecNumber evidence="9">2.5.1.3</ecNumber>
    </recommendedName>
    <alternativeName>
        <fullName evidence="9">Thiamine-phosphate pyrophosphorylase</fullName>
        <shortName evidence="9">TMP pyrophosphorylase</shortName>
        <shortName evidence="9">TMP-PPase</shortName>
    </alternativeName>
</protein>
<evidence type="ECO:0000313" key="14">
    <source>
        <dbReference type="Proteomes" id="UP000239471"/>
    </source>
</evidence>
<evidence type="ECO:0000256" key="2">
    <source>
        <dbReference type="ARBA" id="ARBA00022679"/>
    </source>
</evidence>
<comment type="pathway">
    <text evidence="1 9 11">Cofactor biosynthesis; thiamine diphosphate biosynthesis; thiamine phosphate from 4-amino-2-methyl-5-diphosphomethylpyrimidine and 4-methyl-5-(2-phosphoethyl)-thiazole: step 1/1.</text>
</comment>
<feature type="binding site" evidence="9">
    <location>
        <position position="70"/>
    </location>
    <ligand>
        <name>4-amino-2-methyl-5-(diphosphooxymethyl)pyrimidine</name>
        <dbReference type="ChEBI" id="CHEBI:57841"/>
    </ligand>
</feature>
<dbReference type="RefSeq" id="WP_106059836.1">
    <property type="nucleotide sequence ID" value="NZ_PVXQ01000017.1"/>
</dbReference>
<reference evidence="13 14" key="1">
    <citation type="submission" date="2018-03" db="EMBL/GenBank/DDBJ databases">
        <title>Genome sequence of Clostridium vincentii DSM 10228.</title>
        <authorList>
            <person name="Poehlein A."/>
            <person name="Daniel R."/>
        </authorList>
    </citation>
    <scope>NUCLEOTIDE SEQUENCE [LARGE SCALE GENOMIC DNA]</scope>
    <source>
        <strain evidence="13 14">DSM 10228</strain>
    </source>
</reference>
<dbReference type="EC" id="2.5.1.3" evidence="9"/>
<dbReference type="Gene3D" id="3.20.20.70">
    <property type="entry name" value="Aldolase class I"/>
    <property type="match status" value="1"/>
</dbReference>
<dbReference type="FunFam" id="3.20.20.70:FF:000096">
    <property type="entry name" value="Thiamine-phosphate synthase"/>
    <property type="match status" value="1"/>
</dbReference>
<evidence type="ECO:0000313" key="13">
    <source>
        <dbReference type="EMBL" id="PRR82356.1"/>
    </source>
</evidence>
<gene>
    <name evidence="9 13" type="primary">thiE</name>
    <name evidence="13" type="ORF">CLVI_18620</name>
</gene>
<evidence type="ECO:0000256" key="8">
    <source>
        <dbReference type="ARBA" id="ARBA00047883"/>
    </source>
</evidence>
<comment type="similarity">
    <text evidence="9 10">Belongs to the thiamine-phosphate synthase family.</text>
</comment>
<evidence type="ECO:0000256" key="3">
    <source>
        <dbReference type="ARBA" id="ARBA00022723"/>
    </source>
</evidence>
<dbReference type="AlphaFoldDB" id="A0A2T0BEM9"/>
<accession>A0A2T0BEM9</accession>
<dbReference type="GO" id="GO:0000287">
    <property type="term" value="F:magnesium ion binding"/>
    <property type="evidence" value="ECO:0007669"/>
    <property type="project" value="UniProtKB-UniRule"/>
</dbReference>
<evidence type="ECO:0000256" key="7">
    <source>
        <dbReference type="ARBA" id="ARBA00047851"/>
    </source>
</evidence>
<feature type="binding site" evidence="9">
    <location>
        <position position="138"/>
    </location>
    <ligand>
        <name>4-amino-2-methyl-5-(diphosphooxymethyl)pyrimidine</name>
        <dbReference type="ChEBI" id="CHEBI:57841"/>
    </ligand>
</feature>
<evidence type="ECO:0000256" key="10">
    <source>
        <dbReference type="RuleBase" id="RU003826"/>
    </source>
</evidence>
<feature type="binding site" evidence="9">
    <location>
        <position position="165"/>
    </location>
    <ligand>
        <name>2-[(2R,5Z)-2-carboxy-4-methylthiazol-5(2H)-ylidene]ethyl phosphate</name>
        <dbReference type="ChEBI" id="CHEBI:62899"/>
    </ligand>
</feature>
<comment type="catalytic activity">
    <reaction evidence="8 9 10">
        <text>2-[(2R,5Z)-2-carboxy-4-methylthiazol-5(2H)-ylidene]ethyl phosphate + 4-amino-2-methyl-5-(diphosphooxymethyl)pyrimidine + 2 H(+) = thiamine phosphate + CO2 + diphosphate</text>
        <dbReference type="Rhea" id="RHEA:47844"/>
        <dbReference type="ChEBI" id="CHEBI:15378"/>
        <dbReference type="ChEBI" id="CHEBI:16526"/>
        <dbReference type="ChEBI" id="CHEBI:33019"/>
        <dbReference type="ChEBI" id="CHEBI:37575"/>
        <dbReference type="ChEBI" id="CHEBI:57841"/>
        <dbReference type="ChEBI" id="CHEBI:62899"/>
        <dbReference type="EC" id="2.5.1.3"/>
    </reaction>
</comment>
<comment type="catalytic activity">
    <reaction evidence="7 9 10">
        <text>2-(2-carboxy-4-methylthiazol-5-yl)ethyl phosphate + 4-amino-2-methyl-5-(diphosphooxymethyl)pyrimidine + 2 H(+) = thiamine phosphate + CO2 + diphosphate</text>
        <dbReference type="Rhea" id="RHEA:47848"/>
        <dbReference type="ChEBI" id="CHEBI:15378"/>
        <dbReference type="ChEBI" id="CHEBI:16526"/>
        <dbReference type="ChEBI" id="CHEBI:33019"/>
        <dbReference type="ChEBI" id="CHEBI:37575"/>
        <dbReference type="ChEBI" id="CHEBI:57841"/>
        <dbReference type="ChEBI" id="CHEBI:62890"/>
        <dbReference type="EC" id="2.5.1.3"/>
    </reaction>
</comment>
<dbReference type="PANTHER" id="PTHR20857">
    <property type="entry name" value="THIAMINE-PHOSPHATE PYROPHOSPHORYLASE"/>
    <property type="match status" value="1"/>
</dbReference>
<name>A0A2T0BEM9_9CLOT</name>
<keyword evidence="3 9" id="KW-0479">Metal-binding</keyword>
<comment type="function">
    <text evidence="9">Condenses 4-methyl-5-(beta-hydroxyethyl)thiazole monophosphate (THZ-P) and 2-methyl-4-amino-5-hydroxymethyl pyrimidine pyrophosphate (HMP-PP) to form thiamine monophosphate (TMP).</text>
</comment>
<dbReference type="InterPro" id="IPR034291">
    <property type="entry name" value="TMP_synthase"/>
</dbReference>
<feature type="binding site" evidence="9">
    <location>
        <position position="90"/>
    </location>
    <ligand>
        <name>Mg(2+)</name>
        <dbReference type="ChEBI" id="CHEBI:18420"/>
    </ligand>
</feature>
<feature type="domain" description="Thiamine phosphate synthase/TenI" evidence="12">
    <location>
        <begin position="8"/>
        <end position="188"/>
    </location>
</feature>
<dbReference type="EMBL" id="PVXQ01000017">
    <property type="protein sequence ID" value="PRR82356.1"/>
    <property type="molecule type" value="Genomic_DNA"/>
</dbReference>
<evidence type="ECO:0000259" key="12">
    <source>
        <dbReference type="Pfam" id="PF02581"/>
    </source>
</evidence>
<feature type="binding site" evidence="9">
    <location>
        <begin position="135"/>
        <end position="137"/>
    </location>
    <ligand>
        <name>2-[(2R,5Z)-2-carboxy-4-methylthiazol-5(2H)-ylidene]ethyl phosphate</name>
        <dbReference type="ChEBI" id="CHEBI:62899"/>
    </ligand>
</feature>
<dbReference type="HAMAP" id="MF_00097">
    <property type="entry name" value="TMP_synthase"/>
    <property type="match status" value="1"/>
</dbReference>
<dbReference type="InterPro" id="IPR013785">
    <property type="entry name" value="Aldolase_TIM"/>
</dbReference>
<dbReference type="GO" id="GO:0009228">
    <property type="term" value="P:thiamine biosynthetic process"/>
    <property type="evidence" value="ECO:0007669"/>
    <property type="project" value="UniProtKB-KW"/>
</dbReference>
<feature type="binding site" evidence="9">
    <location>
        <position position="71"/>
    </location>
    <ligand>
        <name>Mg(2+)</name>
        <dbReference type="ChEBI" id="CHEBI:18420"/>
    </ligand>
</feature>
<evidence type="ECO:0000256" key="9">
    <source>
        <dbReference type="HAMAP-Rule" id="MF_00097"/>
    </source>
</evidence>
<evidence type="ECO:0000256" key="5">
    <source>
        <dbReference type="ARBA" id="ARBA00022977"/>
    </source>
</evidence>
<keyword evidence="4 9" id="KW-0460">Magnesium</keyword>
<dbReference type="OrthoDB" id="9812206at2"/>
<keyword evidence="14" id="KW-1185">Reference proteome</keyword>
<dbReference type="InterPro" id="IPR022998">
    <property type="entry name" value="ThiamineP_synth_TenI"/>
</dbReference>
<evidence type="ECO:0000256" key="1">
    <source>
        <dbReference type="ARBA" id="ARBA00005165"/>
    </source>
</evidence>
<evidence type="ECO:0000256" key="6">
    <source>
        <dbReference type="ARBA" id="ARBA00047334"/>
    </source>
</evidence>
<dbReference type="InterPro" id="IPR036206">
    <property type="entry name" value="ThiamineP_synth_sf"/>
</dbReference>
<dbReference type="SUPFAM" id="SSF51391">
    <property type="entry name" value="Thiamin phosphate synthase"/>
    <property type="match status" value="1"/>
</dbReference>
<dbReference type="Proteomes" id="UP000239471">
    <property type="component" value="Unassembled WGS sequence"/>
</dbReference>
<dbReference type="GO" id="GO:0004789">
    <property type="term" value="F:thiamine-phosphate diphosphorylase activity"/>
    <property type="evidence" value="ECO:0007669"/>
    <property type="project" value="UniProtKB-UniRule"/>
</dbReference>
<comment type="catalytic activity">
    <reaction evidence="6 9 10">
        <text>4-methyl-5-(2-phosphooxyethyl)-thiazole + 4-amino-2-methyl-5-(diphosphooxymethyl)pyrimidine + H(+) = thiamine phosphate + diphosphate</text>
        <dbReference type="Rhea" id="RHEA:22328"/>
        <dbReference type="ChEBI" id="CHEBI:15378"/>
        <dbReference type="ChEBI" id="CHEBI:33019"/>
        <dbReference type="ChEBI" id="CHEBI:37575"/>
        <dbReference type="ChEBI" id="CHEBI:57841"/>
        <dbReference type="ChEBI" id="CHEBI:58296"/>
        <dbReference type="EC" id="2.5.1.3"/>
    </reaction>
</comment>
<dbReference type="UniPathway" id="UPA00060">
    <property type="reaction ID" value="UER00141"/>
</dbReference>
<dbReference type="NCBIfam" id="TIGR00693">
    <property type="entry name" value="thiE"/>
    <property type="match status" value="1"/>
</dbReference>
<feature type="binding site" evidence="9">
    <location>
        <position position="109"/>
    </location>
    <ligand>
        <name>4-amino-2-methyl-5-(diphosphooxymethyl)pyrimidine</name>
        <dbReference type="ChEBI" id="CHEBI:57841"/>
    </ligand>
</feature>
<dbReference type="Pfam" id="PF02581">
    <property type="entry name" value="TMP-TENI"/>
    <property type="match status" value="1"/>
</dbReference>
<proteinExistence type="inferred from homology"/>
<dbReference type="GO" id="GO:0005737">
    <property type="term" value="C:cytoplasm"/>
    <property type="evidence" value="ECO:0007669"/>
    <property type="project" value="TreeGrafter"/>
</dbReference>
<organism evidence="13 14">
    <name type="scientific">Clostridium vincentii</name>
    <dbReference type="NCBI Taxonomy" id="52704"/>
    <lineage>
        <taxon>Bacteria</taxon>
        <taxon>Bacillati</taxon>
        <taxon>Bacillota</taxon>
        <taxon>Clostridia</taxon>
        <taxon>Eubacteriales</taxon>
        <taxon>Clostridiaceae</taxon>
        <taxon>Clostridium</taxon>
    </lineage>
</organism>
<dbReference type="GO" id="GO:0009229">
    <property type="term" value="P:thiamine diphosphate biosynthetic process"/>
    <property type="evidence" value="ECO:0007669"/>
    <property type="project" value="UniProtKB-UniRule"/>
</dbReference>
<evidence type="ECO:0000256" key="11">
    <source>
        <dbReference type="RuleBase" id="RU004253"/>
    </source>
</evidence>
<feature type="binding site" evidence="9">
    <location>
        <begin position="38"/>
        <end position="42"/>
    </location>
    <ligand>
        <name>4-amino-2-methyl-5-(diphosphooxymethyl)pyrimidine</name>
        <dbReference type="ChEBI" id="CHEBI:57841"/>
    </ligand>
</feature>
<keyword evidence="2 9" id="KW-0808">Transferase</keyword>
<sequence length="206" mass="22395">MNNIDYKLYLVTDRDVLKGRNLGKAVEDSILGGATIVQLREKDVTSREFYEIAQSIKAITDKHNVPLIINDRLDIAFAVDASGIHIGQSDMPCNIAREVLGKDKLIGVSVHTLEEALDAEKDGADYLGCGAMFSTSTKKDATDVSYDQLKEIKAKVKIPVVAIGGINERNLVQLEGTNIDGVAIISAILGKENIKEATKKLKSKII</sequence>